<evidence type="ECO:0000313" key="4">
    <source>
        <dbReference type="Proteomes" id="UP000821853"/>
    </source>
</evidence>
<protein>
    <submittedName>
        <fullName evidence="3">Uncharacterized protein</fullName>
    </submittedName>
</protein>
<feature type="compositionally biased region" description="Basic and acidic residues" evidence="2">
    <location>
        <begin position="28"/>
        <end position="38"/>
    </location>
</feature>
<dbReference type="VEuPathDB" id="VectorBase:HLOH_048423"/>
<dbReference type="Proteomes" id="UP000821853">
    <property type="component" value="Unassembled WGS sequence"/>
</dbReference>
<feature type="region of interest" description="Disordered" evidence="2">
    <location>
        <begin position="204"/>
        <end position="233"/>
    </location>
</feature>
<proteinExistence type="predicted"/>
<comment type="caution">
    <text evidence="3">The sequence shown here is derived from an EMBL/GenBank/DDBJ whole genome shotgun (WGS) entry which is preliminary data.</text>
</comment>
<feature type="compositionally biased region" description="Acidic residues" evidence="2">
    <location>
        <begin position="220"/>
        <end position="233"/>
    </location>
</feature>
<evidence type="ECO:0000313" key="3">
    <source>
        <dbReference type="EMBL" id="KAH9378021.1"/>
    </source>
</evidence>
<sequence>MDSATLCAIAEEAHHSSKGGSEDEEMETRDKRDASPHSEEDDTTTAPWILVTRRANRRRDQLLVTAQQQLAGTPEQPAIRKSRPTVRTPRQPPLPVEDLKLVFRPRNGLRLARAAATPGDPQVPLSVAYATVQDVKDIETRTIQALQATIEQAIQRSLQQHLPVMQQDIATQQQNFADYIEERFARLEERLFALEARHLRRLQKATTAEPTDLHMHEEVPPDYDEDDCSPTDA</sequence>
<accession>A0A9J6GRE5</accession>
<organism evidence="3 4">
    <name type="scientific">Haemaphysalis longicornis</name>
    <name type="common">Bush tick</name>
    <dbReference type="NCBI Taxonomy" id="44386"/>
    <lineage>
        <taxon>Eukaryota</taxon>
        <taxon>Metazoa</taxon>
        <taxon>Ecdysozoa</taxon>
        <taxon>Arthropoda</taxon>
        <taxon>Chelicerata</taxon>
        <taxon>Arachnida</taxon>
        <taxon>Acari</taxon>
        <taxon>Parasitiformes</taxon>
        <taxon>Ixodida</taxon>
        <taxon>Ixodoidea</taxon>
        <taxon>Ixodidae</taxon>
        <taxon>Haemaphysalinae</taxon>
        <taxon>Haemaphysalis</taxon>
    </lineage>
</organism>
<reference evidence="3 4" key="1">
    <citation type="journal article" date="2020" name="Cell">
        <title>Large-Scale Comparative Analyses of Tick Genomes Elucidate Their Genetic Diversity and Vector Capacities.</title>
        <authorList>
            <consortium name="Tick Genome and Microbiome Consortium (TIGMIC)"/>
            <person name="Jia N."/>
            <person name="Wang J."/>
            <person name="Shi W."/>
            <person name="Du L."/>
            <person name="Sun Y."/>
            <person name="Zhan W."/>
            <person name="Jiang J.F."/>
            <person name="Wang Q."/>
            <person name="Zhang B."/>
            <person name="Ji P."/>
            <person name="Bell-Sakyi L."/>
            <person name="Cui X.M."/>
            <person name="Yuan T.T."/>
            <person name="Jiang B.G."/>
            <person name="Yang W.F."/>
            <person name="Lam T.T."/>
            <person name="Chang Q.C."/>
            <person name="Ding S.J."/>
            <person name="Wang X.J."/>
            <person name="Zhu J.G."/>
            <person name="Ruan X.D."/>
            <person name="Zhao L."/>
            <person name="Wei J.T."/>
            <person name="Ye R.Z."/>
            <person name="Que T.C."/>
            <person name="Du C.H."/>
            <person name="Zhou Y.H."/>
            <person name="Cheng J.X."/>
            <person name="Dai P.F."/>
            <person name="Guo W.B."/>
            <person name="Han X.H."/>
            <person name="Huang E.J."/>
            <person name="Li L.F."/>
            <person name="Wei W."/>
            <person name="Gao Y.C."/>
            <person name="Liu J.Z."/>
            <person name="Shao H.Z."/>
            <person name="Wang X."/>
            <person name="Wang C.C."/>
            <person name="Yang T.C."/>
            <person name="Huo Q.B."/>
            <person name="Li W."/>
            <person name="Chen H.Y."/>
            <person name="Chen S.E."/>
            <person name="Zhou L.G."/>
            <person name="Ni X.B."/>
            <person name="Tian J.H."/>
            <person name="Sheng Y."/>
            <person name="Liu T."/>
            <person name="Pan Y.S."/>
            <person name="Xia L.Y."/>
            <person name="Li J."/>
            <person name="Zhao F."/>
            <person name="Cao W.C."/>
        </authorList>
    </citation>
    <scope>NUCLEOTIDE SEQUENCE [LARGE SCALE GENOMIC DNA]</scope>
    <source>
        <strain evidence="3">HaeL-2018</strain>
    </source>
</reference>
<feature type="region of interest" description="Disordered" evidence="2">
    <location>
        <begin position="69"/>
        <end position="93"/>
    </location>
</feature>
<evidence type="ECO:0000256" key="1">
    <source>
        <dbReference type="SAM" id="Coils"/>
    </source>
</evidence>
<dbReference type="AlphaFoldDB" id="A0A9J6GRE5"/>
<gene>
    <name evidence="3" type="ORF">HPB48_021197</name>
</gene>
<keyword evidence="4" id="KW-1185">Reference proteome</keyword>
<dbReference type="EMBL" id="JABSTR010000008">
    <property type="protein sequence ID" value="KAH9378021.1"/>
    <property type="molecule type" value="Genomic_DNA"/>
</dbReference>
<feature type="region of interest" description="Disordered" evidence="2">
    <location>
        <begin position="1"/>
        <end position="48"/>
    </location>
</feature>
<evidence type="ECO:0000256" key="2">
    <source>
        <dbReference type="SAM" id="MobiDB-lite"/>
    </source>
</evidence>
<feature type="coiled-coil region" evidence="1">
    <location>
        <begin position="136"/>
        <end position="197"/>
    </location>
</feature>
<name>A0A9J6GRE5_HAELO</name>
<keyword evidence="1" id="KW-0175">Coiled coil</keyword>